<protein>
    <submittedName>
        <fullName evidence="2">Uncharacterized protein</fullName>
    </submittedName>
</protein>
<feature type="transmembrane region" description="Helical" evidence="1">
    <location>
        <begin position="86"/>
        <end position="111"/>
    </location>
</feature>
<evidence type="ECO:0000313" key="3">
    <source>
        <dbReference type="Proteomes" id="UP000192491"/>
    </source>
</evidence>
<name>A0A1Y1QBK9_9GAMM</name>
<keyword evidence="1" id="KW-0812">Transmembrane</keyword>
<dbReference type="EMBL" id="MTEJ01000520">
    <property type="protein sequence ID" value="OQX02064.1"/>
    <property type="molecule type" value="Genomic_DNA"/>
</dbReference>
<reference evidence="2 3" key="1">
    <citation type="submission" date="2017-01" db="EMBL/GenBank/DDBJ databases">
        <title>Novel large sulfur bacteria in the metagenomes of groundwater-fed chemosynthetic microbial mats in the Lake Huron basin.</title>
        <authorList>
            <person name="Sharrar A.M."/>
            <person name="Flood B.E."/>
            <person name="Bailey J.V."/>
            <person name="Jones D.S."/>
            <person name="Biddanda B."/>
            <person name="Ruberg S.A."/>
            <person name="Marcus D.N."/>
            <person name="Dick G.J."/>
        </authorList>
    </citation>
    <scope>NUCLEOTIDE SEQUENCE [LARGE SCALE GENOMIC DNA]</scope>
    <source>
        <strain evidence="2">A8</strain>
    </source>
</reference>
<keyword evidence="1" id="KW-1133">Transmembrane helix</keyword>
<organism evidence="2 3">
    <name type="scientific">Thiothrix lacustris</name>
    <dbReference type="NCBI Taxonomy" id="525917"/>
    <lineage>
        <taxon>Bacteria</taxon>
        <taxon>Pseudomonadati</taxon>
        <taxon>Pseudomonadota</taxon>
        <taxon>Gammaproteobacteria</taxon>
        <taxon>Thiotrichales</taxon>
        <taxon>Thiotrichaceae</taxon>
        <taxon>Thiothrix</taxon>
    </lineage>
</organism>
<comment type="caution">
    <text evidence="2">The sequence shown here is derived from an EMBL/GenBank/DDBJ whole genome shotgun (WGS) entry which is preliminary data.</text>
</comment>
<sequence>MRQTRLSGFLPAESVIMETLLVLFFVLILAAIGSLPSLLFWWLAWKLLPKTYSLPPYRMTLLCVALSFLTGMVLNPELEGGGLSIMPFMLVLTLLWSFILLPASILVKYFFGKSKSKTQ</sequence>
<keyword evidence="1" id="KW-0472">Membrane</keyword>
<dbReference type="Proteomes" id="UP000192491">
    <property type="component" value="Unassembled WGS sequence"/>
</dbReference>
<proteinExistence type="predicted"/>
<gene>
    <name evidence="2" type="ORF">BWK73_44040</name>
</gene>
<dbReference type="AlphaFoldDB" id="A0A1Y1QBK9"/>
<feature type="transmembrane region" description="Helical" evidence="1">
    <location>
        <begin position="20"/>
        <end position="44"/>
    </location>
</feature>
<evidence type="ECO:0000313" key="2">
    <source>
        <dbReference type="EMBL" id="OQX02064.1"/>
    </source>
</evidence>
<accession>A0A1Y1QBK9</accession>
<evidence type="ECO:0000256" key="1">
    <source>
        <dbReference type="SAM" id="Phobius"/>
    </source>
</evidence>